<keyword evidence="1" id="KW-0479">Metal-binding</keyword>
<dbReference type="InterPro" id="IPR036991">
    <property type="entry name" value="Fe_hydrogenase_ssu_sf"/>
</dbReference>
<dbReference type="InterPro" id="IPR013352">
    <property type="entry name" value="Fe_hydrogenase_subset"/>
</dbReference>
<dbReference type="Pfam" id="PF02906">
    <property type="entry name" value="Fe_hyd_lg_C"/>
    <property type="match status" value="1"/>
</dbReference>
<dbReference type="Gene3D" id="3.30.70.20">
    <property type="match status" value="1"/>
</dbReference>
<evidence type="ECO:0000256" key="3">
    <source>
        <dbReference type="ARBA" id="ARBA00023014"/>
    </source>
</evidence>
<evidence type="ECO:0000256" key="1">
    <source>
        <dbReference type="ARBA" id="ARBA00022723"/>
    </source>
</evidence>
<dbReference type="PROSITE" id="PS51379">
    <property type="entry name" value="4FE4S_FER_2"/>
    <property type="match status" value="2"/>
</dbReference>
<dbReference type="Proteomes" id="UP000280960">
    <property type="component" value="Chromosome"/>
</dbReference>
<dbReference type="AlphaFoldDB" id="A0A3G2R7B3"/>
<dbReference type="NCBIfam" id="TIGR02512">
    <property type="entry name" value="FeFe_hydrog_A"/>
    <property type="match status" value="1"/>
</dbReference>
<dbReference type="InterPro" id="IPR003149">
    <property type="entry name" value="Fe_hydrogenase_ssu"/>
</dbReference>
<keyword evidence="6" id="KW-1185">Reference proteome</keyword>
<dbReference type="KEGG" id="bacg:D2962_12425"/>
<dbReference type="RefSeq" id="WP_122015147.1">
    <property type="nucleotide sequence ID" value="NZ_CP033169.1"/>
</dbReference>
<gene>
    <name evidence="5" type="ORF">D2962_12425</name>
</gene>
<reference evidence="5 6" key="1">
    <citation type="submission" date="2018-10" db="EMBL/GenBank/DDBJ databases">
        <authorList>
            <person name="Zhang X."/>
        </authorList>
    </citation>
    <scope>NUCLEOTIDE SEQUENCE [LARGE SCALE GENOMIC DNA]</scope>
    <source>
        <strain evidence="5 6">SK-G1</strain>
    </source>
</reference>
<dbReference type="InterPro" id="IPR017900">
    <property type="entry name" value="4Fe4S_Fe_S_CS"/>
</dbReference>
<dbReference type="Gene3D" id="3.40.50.1780">
    <property type="match status" value="1"/>
</dbReference>
<protein>
    <submittedName>
        <fullName evidence="5">Iron hydrogenase</fullName>
    </submittedName>
</protein>
<proteinExistence type="predicted"/>
<dbReference type="InterPro" id="IPR009016">
    <property type="entry name" value="Fe_hydrogenase"/>
</dbReference>
<evidence type="ECO:0000313" key="5">
    <source>
        <dbReference type="EMBL" id="AYO31299.1"/>
    </source>
</evidence>
<dbReference type="PANTHER" id="PTHR11615">
    <property type="entry name" value="NITRATE, FORMATE, IRON DEHYDROGENASE"/>
    <property type="match status" value="1"/>
</dbReference>
<keyword evidence="2" id="KW-0408">Iron</keyword>
<dbReference type="InterPro" id="IPR017896">
    <property type="entry name" value="4Fe4S_Fe-S-bd"/>
</dbReference>
<dbReference type="SUPFAM" id="SSF54862">
    <property type="entry name" value="4Fe-4S ferredoxins"/>
    <property type="match status" value="1"/>
</dbReference>
<organism evidence="5 6">
    <name type="scientific">Biomaibacter acetigenes</name>
    <dbReference type="NCBI Taxonomy" id="2316383"/>
    <lineage>
        <taxon>Bacteria</taxon>
        <taxon>Bacillati</taxon>
        <taxon>Bacillota</taxon>
        <taxon>Clostridia</taxon>
        <taxon>Thermosediminibacterales</taxon>
        <taxon>Tepidanaerobacteraceae</taxon>
        <taxon>Biomaibacter</taxon>
    </lineage>
</organism>
<evidence type="ECO:0000313" key="6">
    <source>
        <dbReference type="Proteomes" id="UP000280960"/>
    </source>
</evidence>
<accession>A0A3G2R7B3</accession>
<dbReference type="GO" id="GO:0008901">
    <property type="term" value="F:ferredoxin hydrogenase activity"/>
    <property type="evidence" value="ECO:0007669"/>
    <property type="project" value="InterPro"/>
</dbReference>
<feature type="domain" description="4Fe-4S ferredoxin-type" evidence="4">
    <location>
        <begin position="32"/>
        <end position="61"/>
    </location>
</feature>
<feature type="domain" description="4Fe-4S ferredoxin-type" evidence="4">
    <location>
        <begin position="2"/>
        <end position="31"/>
    </location>
</feature>
<evidence type="ECO:0000256" key="2">
    <source>
        <dbReference type="ARBA" id="ARBA00023004"/>
    </source>
</evidence>
<dbReference type="Pfam" id="PF02256">
    <property type="entry name" value="Fe_hyd_SSU"/>
    <property type="match status" value="1"/>
</dbReference>
<dbReference type="InterPro" id="IPR050340">
    <property type="entry name" value="Cytosolic_Fe-S_CAF"/>
</dbReference>
<dbReference type="EMBL" id="CP033169">
    <property type="protein sequence ID" value="AYO31299.1"/>
    <property type="molecule type" value="Genomic_DNA"/>
</dbReference>
<name>A0A3G2R7B3_9FIRM</name>
<dbReference type="SMART" id="SM00902">
    <property type="entry name" value="Fe_hyd_SSU"/>
    <property type="match status" value="1"/>
</dbReference>
<dbReference type="Pfam" id="PF00037">
    <property type="entry name" value="Fer4"/>
    <property type="match status" value="1"/>
</dbReference>
<dbReference type="Gene3D" id="4.10.260.20">
    <property type="entry name" value="Iron hydrogenase, small subunit"/>
    <property type="match status" value="1"/>
</dbReference>
<keyword evidence="3" id="KW-0411">Iron-sulfur</keyword>
<dbReference type="InterPro" id="IPR004108">
    <property type="entry name" value="Fe_hydrogenase_lsu_C"/>
</dbReference>
<dbReference type="GO" id="GO:0005506">
    <property type="term" value="F:iron ion binding"/>
    <property type="evidence" value="ECO:0007669"/>
    <property type="project" value="InterPro"/>
</dbReference>
<evidence type="ECO:0000259" key="4">
    <source>
        <dbReference type="PROSITE" id="PS51379"/>
    </source>
</evidence>
<sequence length="432" mass="47546">MQVVNIDEQNCKGCTLCSQVCKVNACTGEPLIPHFIDTKKCVNCGQCVVTCPARAAKDINCIEEVQKAVEDKNTITVVQGAPAVRVTLGEEFGMDSGSIVPGRMAAALRKLGFDRVYDTCFAADLTIMEEGHELLKRVKDGGTFPMFTSCCPAWVLYMEKNYPDLLGYLSTCKSPQQMFGAVVKSYIAKKEGINPARIYMVSVMPCTAKKYEITRPEMICDGYKNVDAVLTTRDLAELLRKKHIDISQLVEEDFDTPFGEYTGAGVIFGATGGVMEAALRTACEVLDGKPLKKLSFYDVRGISSFREAEVEAGGIKLKVAVVHGLEKIKPLLDSLRGGRLNYHFIEVMTCPEGCIGGGGQPNIPKKSVRDKVIKERMKSIYYYELGLAKRKSNDNPQIKLIYEDFLGKPLGEMSHHLLHTTYGSASTLDGKK</sequence>
<dbReference type="PROSITE" id="PS00198">
    <property type="entry name" value="4FE4S_FER_1"/>
    <property type="match status" value="1"/>
</dbReference>
<dbReference type="GO" id="GO:0051536">
    <property type="term" value="F:iron-sulfur cluster binding"/>
    <property type="evidence" value="ECO:0007669"/>
    <property type="project" value="UniProtKB-KW"/>
</dbReference>
<dbReference type="Gene3D" id="3.40.950.10">
    <property type="entry name" value="Fe-only Hydrogenase (Larger Subunit), Chain L, domain 3"/>
    <property type="match status" value="1"/>
</dbReference>
<dbReference type="SUPFAM" id="SSF53920">
    <property type="entry name" value="Fe-only hydrogenase"/>
    <property type="match status" value="1"/>
</dbReference>